<dbReference type="Pfam" id="PF03401">
    <property type="entry name" value="TctC"/>
    <property type="match status" value="1"/>
</dbReference>
<dbReference type="PROSITE" id="PS51257">
    <property type="entry name" value="PROKAR_LIPOPROTEIN"/>
    <property type="match status" value="1"/>
</dbReference>
<dbReference type="PANTHER" id="PTHR42928">
    <property type="entry name" value="TRICARBOXYLATE-BINDING PROTEIN"/>
    <property type="match status" value="1"/>
</dbReference>
<dbReference type="Proteomes" id="UP000075670">
    <property type="component" value="Unassembled WGS sequence"/>
</dbReference>
<dbReference type="PATRIC" id="fig|1122241.3.peg.3242"/>
<dbReference type="InterPro" id="IPR005064">
    <property type="entry name" value="BUG"/>
</dbReference>
<dbReference type="SUPFAM" id="SSF53850">
    <property type="entry name" value="Periplasmic binding protein-like II"/>
    <property type="match status" value="1"/>
</dbReference>
<dbReference type="OrthoDB" id="8881899at2"/>
<dbReference type="AlphaFoldDB" id="A0A151ASD4"/>
<dbReference type="EMBL" id="LTBC01000030">
    <property type="protein sequence ID" value="KYH30561.1"/>
    <property type="molecule type" value="Genomic_DNA"/>
</dbReference>
<evidence type="ECO:0000256" key="1">
    <source>
        <dbReference type="ARBA" id="ARBA00006987"/>
    </source>
</evidence>
<comment type="similarity">
    <text evidence="1">Belongs to the UPF0065 (bug) family.</text>
</comment>
<dbReference type="RefSeq" id="WP_062286177.1">
    <property type="nucleotide sequence ID" value="NZ_LTBC01000030.1"/>
</dbReference>
<dbReference type="Gene3D" id="3.40.190.10">
    <property type="entry name" value="Periplasmic binding protein-like II"/>
    <property type="match status" value="1"/>
</dbReference>
<proteinExistence type="inferred from homology"/>
<dbReference type="PIRSF" id="PIRSF017082">
    <property type="entry name" value="YflP"/>
    <property type="match status" value="1"/>
</dbReference>
<keyword evidence="2" id="KW-0732">Signal</keyword>
<dbReference type="CDD" id="cd07012">
    <property type="entry name" value="PBP2_Bug_TTT"/>
    <property type="match status" value="1"/>
</dbReference>
<gene>
    <name evidence="3" type="ORF">MOMUL_30360</name>
</gene>
<keyword evidence="3" id="KW-0675">Receptor</keyword>
<evidence type="ECO:0000313" key="3">
    <source>
        <dbReference type="EMBL" id="KYH30561.1"/>
    </source>
</evidence>
<comment type="caution">
    <text evidence="3">The sequence shown here is derived from an EMBL/GenBank/DDBJ whole genome shotgun (WGS) entry which is preliminary data.</text>
</comment>
<sequence length="333" mass="35646">MRNISKKAGIIIALLTLSLIFSMALAGCGKSEQNKEVKWPEKPVTVIVPYGPGGGADQVARILAGIAEKKTGVKFTVVNKTGAVGSTGLLELSKANPDGYTIGIMPSNISTYKVAGIAPLTHEDFKLAIAVNYDACALIVRKDSGWNTFEDFKKAAQTKELKVATGSPGGLWHLGVIELENKTGLKFNTVPMSTGGAPAGVQLLGGHVDAIVIGPNEAASQIKSGDFKILAVMAPERSENFKDVPTFKELGYDIDVRSVRGIAAPKGTPDDIVKKIHDIFKEAAQDQQYKDYMKNSLSNATYMSTEEYTKYAANELISYSELMKKAGLAKEGK</sequence>
<protein>
    <submittedName>
        <fullName evidence="3">Tripartite tricarboxylate transporter family receptor</fullName>
    </submittedName>
</protein>
<feature type="chain" id="PRO_5007577774" evidence="2">
    <location>
        <begin position="27"/>
        <end position="333"/>
    </location>
</feature>
<keyword evidence="4" id="KW-1185">Reference proteome</keyword>
<name>A0A151ASD4_9FIRM</name>
<organism evidence="3 4">
    <name type="scientific">Moorella mulderi DSM 14980</name>
    <dbReference type="NCBI Taxonomy" id="1122241"/>
    <lineage>
        <taxon>Bacteria</taxon>
        <taxon>Bacillati</taxon>
        <taxon>Bacillota</taxon>
        <taxon>Clostridia</taxon>
        <taxon>Neomoorellales</taxon>
        <taxon>Neomoorellaceae</taxon>
        <taxon>Neomoorella</taxon>
    </lineage>
</organism>
<feature type="signal peptide" evidence="2">
    <location>
        <begin position="1"/>
        <end position="26"/>
    </location>
</feature>
<dbReference type="InterPro" id="IPR042100">
    <property type="entry name" value="Bug_dom1"/>
</dbReference>
<evidence type="ECO:0000256" key="2">
    <source>
        <dbReference type="SAM" id="SignalP"/>
    </source>
</evidence>
<evidence type="ECO:0000313" key="4">
    <source>
        <dbReference type="Proteomes" id="UP000075670"/>
    </source>
</evidence>
<accession>A0A151ASD4</accession>
<dbReference type="PANTHER" id="PTHR42928:SF5">
    <property type="entry name" value="BLR1237 PROTEIN"/>
    <property type="match status" value="1"/>
</dbReference>
<reference evidence="3 4" key="1">
    <citation type="submission" date="2016-02" db="EMBL/GenBank/DDBJ databases">
        <title>Genome sequence of Moorella mulderi DSM 14980.</title>
        <authorList>
            <person name="Poehlein A."/>
            <person name="Daniel R."/>
        </authorList>
    </citation>
    <scope>NUCLEOTIDE SEQUENCE [LARGE SCALE GENOMIC DNA]</scope>
    <source>
        <strain evidence="3 4">DSM 14980</strain>
    </source>
</reference>
<dbReference type="Gene3D" id="3.40.190.150">
    <property type="entry name" value="Bordetella uptake gene, domain 1"/>
    <property type="match status" value="1"/>
</dbReference>